<evidence type="ECO:0000259" key="7">
    <source>
        <dbReference type="PROSITE" id="PS50850"/>
    </source>
</evidence>
<evidence type="ECO:0000313" key="9">
    <source>
        <dbReference type="Proteomes" id="UP001305779"/>
    </source>
</evidence>
<dbReference type="SUPFAM" id="SSF103473">
    <property type="entry name" value="MFS general substrate transporter"/>
    <property type="match status" value="1"/>
</dbReference>
<dbReference type="PANTHER" id="PTHR42718">
    <property type="entry name" value="MAJOR FACILITATOR SUPERFAMILY MULTIDRUG TRANSPORTER MFSC"/>
    <property type="match status" value="1"/>
</dbReference>
<feature type="transmembrane region" description="Helical" evidence="6">
    <location>
        <begin position="199"/>
        <end position="222"/>
    </location>
</feature>
<keyword evidence="3 6" id="KW-1133">Transmembrane helix</keyword>
<comment type="caution">
    <text evidence="8">The sequence shown here is derived from an EMBL/GenBank/DDBJ whole genome shotgun (WGS) entry which is preliminary data.</text>
</comment>
<evidence type="ECO:0000256" key="5">
    <source>
        <dbReference type="SAM" id="MobiDB-lite"/>
    </source>
</evidence>
<dbReference type="InterPro" id="IPR020846">
    <property type="entry name" value="MFS_dom"/>
</dbReference>
<evidence type="ECO:0000256" key="1">
    <source>
        <dbReference type="ARBA" id="ARBA00004141"/>
    </source>
</evidence>
<feature type="transmembrane region" description="Helical" evidence="6">
    <location>
        <begin position="350"/>
        <end position="368"/>
    </location>
</feature>
<feature type="transmembrane region" description="Helical" evidence="6">
    <location>
        <begin position="80"/>
        <end position="100"/>
    </location>
</feature>
<dbReference type="Proteomes" id="UP001305779">
    <property type="component" value="Unassembled WGS sequence"/>
</dbReference>
<keyword evidence="2 6" id="KW-0812">Transmembrane</keyword>
<feature type="transmembrane region" description="Helical" evidence="6">
    <location>
        <begin position="167"/>
        <end position="187"/>
    </location>
</feature>
<sequence>MSERNVSFGEDSTTSQEGNEKETMQPKAQQPRSVFREILFLAVLCSAQLFTQSALAMTILPQHLIGLSLGIADDAGKLSWTAAGYSLTVGTFILIAGRLGDVFGYKRFFVGGFLWFSLWSLLAGFAVYSNIIFFAFCRGMQGIGPAFMLPNAIAIISRAYEPGMKQNLAFSLFGALAPGGFVLGATFSSLLAERVWWPWAFWVMSAALLLAAVLAMVVVPPTSETRDLMERTEDNSSSIWQRVDIYGSITGVASLVLFNFAWNQAPVVGWQVPYTYILLIIGMLLFVVFILIEKRVRHPLVPFGVLKIDSVFTLACIAAGWSSFGIYAYYSLDFLQVQRALSPLLTSAQFSPAAASGLFAAVTTGLALSRLKASTVMLIALTFFLTGGLILSTMDVHQSYWAQTFPGNLILPWGMDMSFPAATIILSRSMSREHQGLAASLVNTFVNYSISLSLGVAGTVSSQLEKDGGGTLRGTRGALYLGVGLAGLGVGLALVFWFVERFRSEKPSEGTAEEKA</sequence>
<dbReference type="PROSITE" id="PS50850">
    <property type="entry name" value="MFS"/>
    <property type="match status" value="1"/>
</dbReference>
<feature type="transmembrane region" description="Helical" evidence="6">
    <location>
        <begin position="478"/>
        <end position="499"/>
    </location>
</feature>
<accession>A0ABR0DWM9</accession>
<feature type="transmembrane region" description="Helical" evidence="6">
    <location>
        <begin position="142"/>
        <end position="160"/>
    </location>
</feature>
<feature type="transmembrane region" description="Helical" evidence="6">
    <location>
        <begin position="274"/>
        <end position="292"/>
    </location>
</feature>
<feature type="transmembrane region" description="Helical" evidence="6">
    <location>
        <begin position="38"/>
        <end position="60"/>
    </location>
</feature>
<feature type="region of interest" description="Disordered" evidence="5">
    <location>
        <begin position="1"/>
        <end position="29"/>
    </location>
</feature>
<feature type="transmembrane region" description="Helical" evidence="6">
    <location>
        <begin position="375"/>
        <end position="393"/>
    </location>
</feature>
<dbReference type="InterPro" id="IPR036259">
    <property type="entry name" value="MFS_trans_sf"/>
</dbReference>
<evidence type="ECO:0000256" key="3">
    <source>
        <dbReference type="ARBA" id="ARBA00022989"/>
    </source>
</evidence>
<dbReference type="CDD" id="cd17476">
    <property type="entry name" value="MFS_Amf1_MDR_like"/>
    <property type="match status" value="1"/>
</dbReference>
<feature type="transmembrane region" description="Helical" evidence="6">
    <location>
        <begin position="304"/>
        <end position="330"/>
    </location>
</feature>
<feature type="transmembrane region" description="Helical" evidence="6">
    <location>
        <begin position="243"/>
        <end position="262"/>
    </location>
</feature>
<dbReference type="Pfam" id="PF07690">
    <property type="entry name" value="MFS_1"/>
    <property type="match status" value="1"/>
</dbReference>
<comment type="subcellular location">
    <subcellularLocation>
        <location evidence="1">Membrane</location>
        <topology evidence="1">Multi-pass membrane protein</topology>
    </subcellularLocation>
</comment>
<evidence type="ECO:0000256" key="4">
    <source>
        <dbReference type="ARBA" id="ARBA00023136"/>
    </source>
</evidence>
<evidence type="ECO:0000313" key="8">
    <source>
        <dbReference type="EMBL" id="KAK4493608.1"/>
    </source>
</evidence>
<keyword evidence="9" id="KW-1185">Reference proteome</keyword>
<feature type="transmembrane region" description="Helical" evidence="6">
    <location>
        <begin position="405"/>
        <end position="426"/>
    </location>
</feature>
<feature type="transmembrane region" description="Helical" evidence="6">
    <location>
        <begin position="112"/>
        <end position="136"/>
    </location>
</feature>
<feature type="domain" description="Major facilitator superfamily (MFS) profile" evidence="7">
    <location>
        <begin position="38"/>
        <end position="501"/>
    </location>
</feature>
<name>A0ABR0DWM9_ZASCE</name>
<keyword evidence="4 6" id="KW-0472">Membrane</keyword>
<protein>
    <recommendedName>
        <fullName evidence="7">Major facilitator superfamily (MFS) profile domain-containing protein</fullName>
    </recommendedName>
</protein>
<organism evidence="8 9">
    <name type="scientific">Zasmidium cellare</name>
    <name type="common">Wine cellar mold</name>
    <name type="synonym">Racodium cellare</name>
    <dbReference type="NCBI Taxonomy" id="395010"/>
    <lineage>
        <taxon>Eukaryota</taxon>
        <taxon>Fungi</taxon>
        <taxon>Dikarya</taxon>
        <taxon>Ascomycota</taxon>
        <taxon>Pezizomycotina</taxon>
        <taxon>Dothideomycetes</taxon>
        <taxon>Dothideomycetidae</taxon>
        <taxon>Mycosphaerellales</taxon>
        <taxon>Mycosphaerellaceae</taxon>
        <taxon>Zasmidium</taxon>
    </lineage>
</organism>
<feature type="transmembrane region" description="Helical" evidence="6">
    <location>
        <begin position="438"/>
        <end position="458"/>
    </location>
</feature>
<dbReference type="InterPro" id="IPR011701">
    <property type="entry name" value="MFS"/>
</dbReference>
<dbReference type="EMBL" id="JAXOVC010000016">
    <property type="protein sequence ID" value="KAK4493608.1"/>
    <property type="molecule type" value="Genomic_DNA"/>
</dbReference>
<evidence type="ECO:0000256" key="2">
    <source>
        <dbReference type="ARBA" id="ARBA00022692"/>
    </source>
</evidence>
<reference evidence="8 9" key="1">
    <citation type="journal article" date="2023" name="G3 (Bethesda)">
        <title>A chromosome-level genome assembly of Zasmidium syzygii isolated from banana leaves.</title>
        <authorList>
            <person name="van Westerhoven A.C."/>
            <person name="Mehrabi R."/>
            <person name="Talebi R."/>
            <person name="Steentjes M.B.F."/>
            <person name="Corcolon B."/>
            <person name="Chong P.A."/>
            <person name="Kema G.H.J."/>
            <person name="Seidl M.F."/>
        </authorList>
    </citation>
    <scope>NUCLEOTIDE SEQUENCE [LARGE SCALE GENOMIC DNA]</scope>
    <source>
        <strain evidence="8 9">P124</strain>
    </source>
</reference>
<gene>
    <name evidence="8" type="ORF">PRZ48_015275</name>
</gene>
<dbReference type="PANTHER" id="PTHR42718:SF1">
    <property type="entry name" value="LOW AFFINITY AMMONIUM TRANSPORTER"/>
    <property type="match status" value="1"/>
</dbReference>
<dbReference type="Gene3D" id="1.20.1250.20">
    <property type="entry name" value="MFS general substrate transporter like domains"/>
    <property type="match status" value="2"/>
</dbReference>
<evidence type="ECO:0000256" key="6">
    <source>
        <dbReference type="SAM" id="Phobius"/>
    </source>
</evidence>
<proteinExistence type="predicted"/>